<reference evidence="1 2" key="1">
    <citation type="submission" date="2016-11" db="EMBL/GenBank/DDBJ databases">
        <authorList>
            <person name="Jaros S."/>
            <person name="Januszkiewicz K."/>
            <person name="Wedrychowicz H."/>
        </authorList>
    </citation>
    <scope>NUCLEOTIDE SEQUENCE [LARGE SCALE GENOMIC DNA]</scope>
    <source>
        <strain evidence="1 2">NF2</strain>
    </source>
</reference>
<gene>
    <name evidence="1" type="ORF">BP422_16905</name>
</gene>
<sequence length="64" mass="7467">MGADQDKASFLRVKPFLAEKSEDLWGAYRGAMEKVKHAFKRPPLRSIFESLLWTRLRFFHGAVQ</sequence>
<dbReference type="KEGG" id="bfm:BP422_16905"/>
<protein>
    <submittedName>
        <fullName evidence="1">Uncharacterized protein</fullName>
    </submittedName>
</protein>
<name>A0A220MKI3_9BACL</name>
<organism evidence="1 2">
    <name type="scientific">Brevibacillus formosus</name>
    <dbReference type="NCBI Taxonomy" id="54913"/>
    <lineage>
        <taxon>Bacteria</taxon>
        <taxon>Bacillati</taxon>
        <taxon>Bacillota</taxon>
        <taxon>Bacilli</taxon>
        <taxon>Bacillales</taxon>
        <taxon>Paenibacillaceae</taxon>
        <taxon>Brevibacillus</taxon>
    </lineage>
</organism>
<dbReference type="EMBL" id="CP018145">
    <property type="protein sequence ID" value="ASJ55080.1"/>
    <property type="molecule type" value="Genomic_DNA"/>
</dbReference>
<proteinExistence type="predicted"/>
<evidence type="ECO:0000313" key="2">
    <source>
        <dbReference type="Proteomes" id="UP000197781"/>
    </source>
</evidence>
<dbReference type="Proteomes" id="UP000197781">
    <property type="component" value="Chromosome"/>
</dbReference>
<evidence type="ECO:0000313" key="1">
    <source>
        <dbReference type="EMBL" id="ASJ55080.1"/>
    </source>
</evidence>
<accession>A0A220MKI3</accession>
<dbReference type="AlphaFoldDB" id="A0A220MKI3"/>